<dbReference type="PANTHER" id="PTHR33840:SF1">
    <property type="entry name" value="TLE1 PHOSPHOLIPASE DOMAIN-CONTAINING PROTEIN"/>
    <property type="match status" value="1"/>
</dbReference>
<evidence type="ECO:0000313" key="3">
    <source>
        <dbReference type="EMBL" id="CAB3750728.1"/>
    </source>
</evidence>
<reference evidence="4 5" key="1">
    <citation type="submission" date="2017-04" db="EMBL/GenBank/DDBJ databases">
        <title>Burkholderia puraquae sp. nov., a novel Burkholderia cepacia complex species from hospital setting samples.</title>
        <authorList>
            <person name="Martina P."/>
            <person name="Leguizamon M."/>
            <person name="Prieto C."/>
            <person name="Sousa S."/>
            <person name="Montanaro P."/>
            <person name="Draghi W."/>
            <person name="Staembler M."/>
            <person name="Bettiol M."/>
            <person name="Figoli C."/>
            <person name="Palau J."/>
            <person name="Alvarez F."/>
            <person name="Benetti S."/>
            <person name="Anchat E."/>
            <person name="Vescina C."/>
            <person name="Ferreras J."/>
            <person name="Lasch P."/>
            <person name="Lagares A."/>
            <person name="Zorreguieta A."/>
            <person name="Yantorno O."/>
            <person name="Bosch A."/>
        </authorList>
    </citation>
    <scope>NUCLEOTIDE SEQUENCE [LARGE SCALE GENOMIC DNA]</scope>
    <source>
        <strain evidence="4 5">CAMPA 1040</strain>
    </source>
</reference>
<dbReference type="EMBL" id="NBYX01000002">
    <property type="protein sequence ID" value="ORT88130.1"/>
    <property type="molecule type" value="Genomic_DNA"/>
</dbReference>
<dbReference type="Proteomes" id="UP000494135">
    <property type="component" value="Unassembled WGS sequence"/>
</dbReference>
<keyword evidence="5" id="KW-1185">Reference proteome</keyword>
<dbReference type="OrthoDB" id="4378831at2"/>
<evidence type="ECO:0000259" key="2">
    <source>
        <dbReference type="Pfam" id="PF09994"/>
    </source>
</evidence>
<proteinExistence type="predicted"/>
<name>A0A1X1PM97_9BURK</name>
<organism evidence="4 5">
    <name type="scientific">Burkholderia puraquae</name>
    <dbReference type="NCBI Taxonomy" id="1904757"/>
    <lineage>
        <taxon>Bacteria</taxon>
        <taxon>Pseudomonadati</taxon>
        <taxon>Pseudomonadota</taxon>
        <taxon>Betaproteobacteria</taxon>
        <taxon>Burkholderiales</taxon>
        <taxon>Burkholderiaceae</taxon>
        <taxon>Burkholderia</taxon>
        <taxon>Burkholderia cepacia complex</taxon>
    </lineage>
</organism>
<sequence>MSNPPIIRRISDLSPAEDAIRSAQREILDPLLIEQCKECPKPVWFTAFFDGTGNNFDLDGRGLKDVKLTKYSNIAKLWQFAHAKDNAFPRTVARYVEGVGTPCSKVGDSGKGLDNALGMAAARKGELRIRWMLDELDKHVTGHMPAVSQINLAVFGFSRGATEARAFVRMLTEQLAENVGGRLWWNKKNMKGHRPELVVYFLGILDTVSSTGFGGSRLETAAPVIVMPLLGPLGPYAGGYLAYINKGGHAEWANDIRIPGYVRQCVHYVASQEVREKFPSDSVREDQKIPANCREVFYPGMHSDVGGGYERNYQEGRTNELANVALNNLYIEAWKAGVPFRSPQEVMADAGQLFEISKDLEAAWNVYMGQGGVKSAGVAPNSDRLEAQVIWHMNRYYQWRASRSRRLKDGRLKPPGGVDDHMAITDREWNYDTDCLRHANGGYLTVSVSEQEKAIDAAVRVTGNWLGGIDPAARAIFDKFFDHYVHDSIAGFKKQMEDGYVGPAEMSRWTVNRQYFMGKRGNRFLYWRYAGDKAEHAATQVAKADPAKQQDPTAANEPQLASNQPATTGSDALPDATSTA</sequence>
<feature type="region of interest" description="Disordered" evidence="1">
    <location>
        <begin position="538"/>
        <end position="580"/>
    </location>
</feature>
<evidence type="ECO:0000313" key="5">
    <source>
        <dbReference type="Proteomes" id="UP000193146"/>
    </source>
</evidence>
<accession>A0A1X1PM97</accession>
<feature type="domain" description="T6SS Phospholipase effector Tle1-like catalytic" evidence="2">
    <location>
        <begin position="48"/>
        <end position="173"/>
    </location>
</feature>
<dbReference type="RefSeq" id="WP_085038214.1">
    <property type="nucleotide sequence ID" value="NZ_CADIKG010000002.1"/>
</dbReference>
<reference evidence="3 6" key="2">
    <citation type="submission" date="2020-04" db="EMBL/GenBank/DDBJ databases">
        <authorList>
            <person name="De Canck E."/>
        </authorList>
    </citation>
    <scope>NUCLEOTIDE SEQUENCE [LARGE SCALE GENOMIC DNA]</scope>
    <source>
        <strain evidence="3 6">LMG 29660</strain>
    </source>
</reference>
<evidence type="ECO:0000313" key="6">
    <source>
        <dbReference type="Proteomes" id="UP000494135"/>
    </source>
</evidence>
<dbReference type="InterPro" id="IPR018712">
    <property type="entry name" value="Tle1-like_cat"/>
</dbReference>
<feature type="compositionally biased region" description="Polar residues" evidence="1">
    <location>
        <begin position="559"/>
        <end position="580"/>
    </location>
</feature>
<gene>
    <name evidence="4" type="ORF">B7G54_05850</name>
    <name evidence="3" type="ORF">LMG29660_01367</name>
</gene>
<evidence type="ECO:0000313" key="4">
    <source>
        <dbReference type="EMBL" id="ORT88130.1"/>
    </source>
</evidence>
<feature type="domain" description="T6SS Phospholipase effector Tle1-like catalytic" evidence="2">
    <location>
        <begin position="187"/>
        <end position="327"/>
    </location>
</feature>
<dbReference type="AlphaFoldDB" id="A0A1X1PM97"/>
<dbReference type="PANTHER" id="PTHR33840">
    <property type="match status" value="1"/>
</dbReference>
<dbReference type="Pfam" id="PF09994">
    <property type="entry name" value="T6SS_Tle1-like_cat"/>
    <property type="match status" value="2"/>
</dbReference>
<protein>
    <recommendedName>
        <fullName evidence="2">T6SS Phospholipase effector Tle1-like catalytic domain-containing protein</fullName>
    </recommendedName>
</protein>
<dbReference type="Proteomes" id="UP000193146">
    <property type="component" value="Unassembled WGS sequence"/>
</dbReference>
<evidence type="ECO:0000256" key="1">
    <source>
        <dbReference type="SAM" id="MobiDB-lite"/>
    </source>
</evidence>
<dbReference type="EMBL" id="CADIKG010000002">
    <property type="protein sequence ID" value="CAB3750728.1"/>
    <property type="molecule type" value="Genomic_DNA"/>
</dbReference>